<comment type="caution">
    <text evidence="3">The sequence shown here is derived from an EMBL/GenBank/DDBJ whole genome shotgun (WGS) entry which is preliminary data.</text>
</comment>
<dbReference type="RefSeq" id="WP_046288423.1">
    <property type="nucleotide sequence ID" value="NZ_CAUQFK010000001.1"/>
</dbReference>
<dbReference type="Proteomes" id="UP000566985">
    <property type="component" value="Unassembled WGS sequence"/>
</dbReference>
<evidence type="ECO:0000313" key="7">
    <source>
        <dbReference type="Proteomes" id="UP001468095"/>
    </source>
</evidence>
<keyword evidence="1" id="KW-0812">Transmembrane</keyword>
<accession>A0A653V9B2</accession>
<reference evidence="3 6" key="2">
    <citation type="submission" date="2020-05" db="EMBL/GenBank/DDBJ databases">
        <title>Whole Genome Sequences of Enterobacteriales Associated with the International Space Station.</title>
        <authorList>
            <person name="Bharadwaj A."/>
            <person name="Daudu R."/>
            <person name="Singh N."/>
            <person name="Wood J."/>
            <person name="Debieu M."/>
            <person name="Mason C."/>
            <person name="Wang C."/>
            <person name="Venkateswaran K."/>
        </authorList>
    </citation>
    <scope>NUCLEOTIDE SEQUENCE [LARGE SCALE GENOMIC DNA]</scope>
    <source>
        <strain evidence="3 6">IF5SW-B1</strain>
    </source>
</reference>
<dbReference type="AlphaFoldDB" id="A0A653V9B2"/>
<dbReference type="EMBL" id="CABWMH010000013">
    <property type="protein sequence ID" value="VXC02845.1"/>
    <property type="molecule type" value="Genomic_DNA"/>
</dbReference>
<evidence type="ECO:0000313" key="6">
    <source>
        <dbReference type="Proteomes" id="UP000566985"/>
    </source>
</evidence>
<dbReference type="EMBL" id="JABWPM010000003">
    <property type="protein sequence ID" value="NUY95833.1"/>
    <property type="molecule type" value="Genomic_DNA"/>
</dbReference>
<keyword evidence="1" id="KW-0472">Membrane</keyword>
<feature type="transmembrane region" description="Helical" evidence="1">
    <location>
        <begin position="12"/>
        <end position="30"/>
    </location>
</feature>
<reference evidence="4 5" key="1">
    <citation type="submission" date="2019-10" db="EMBL/GenBank/DDBJ databases">
        <authorList>
            <person name="Karimi E."/>
        </authorList>
    </citation>
    <scope>NUCLEOTIDE SEQUENCE [LARGE SCALE GENOMIC DNA]</scope>
    <source>
        <strain evidence="4">Pantoea sp. 111</strain>
    </source>
</reference>
<dbReference type="GeneID" id="57344488"/>
<dbReference type="GO" id="GO:0016020">
    <property type="term" value="C:membrane"/>
    <property type="evidence" value="ECO:0007669"/>
    <property type="project" value="InterPro"/>
</dbReference>
<evidence type="ECO:0000313" key="3">
    <source>
        <dbReference type="EMBL" id="NUY95833.1"/>
    </source>
</evidence>
<protein>
    <submittedName>
        <fullName evidence="2 4">Membrane protein</fullName>
    </submittedName>
</protein>
<keyword evidence="1" id="KW-1133">Transmembrane helix</keyword>
<name>A0A653V9B2_9GAMM</name>
<evidence type="ECO:0000313" key="4">
    <source>
        <dbReference type="EMBL" id="VXC02845.1"/>
    </source>
</evidence>
<dbReference type="EMBL" id="JBCGBG010000001">
    <property type="protein sequence ID" value="MEL7695655.1"/>
    <property type="molecule type" value="Genomic_DNA"/>
</dbReference>
<dbReference type="Pfam" id="PF11045">
    <property type="entry name" value="YbjM"/>
    <property type="match status" value="1"/>
</dbReference>
<dbReference type="Proteomes" id="UP000433737">
    <property type="component" value="Unassembled WGS sequence"/>
</dbReference>
<evidence type="ECO:0000313" key="5">
    <source>
        <dbReference type="Proteomes" id="UP000433737"/>
    </source>
</evidence>
<dbReference type="Proteomes" id="UP001468095">
    <property type="component" value="Unassembled WGS sequence"/>
</dbReference>
<sequence length="121" mass="13362">MPQRSYLWTIRLCGVVLYSLVFVFTCHFWQTGPGPLHGQPELLLFMLPGIVMALMQVESPLKSTLLMALWGTLVAVLLLNNTLLVHASGLFVVAWSVSAMFWAGCGALLVRLMQIVMASLN</sequence>
<evidence type="ECO:0000256" key="1">
    <source>
        <dbReference type="SAM" id="Phobius"/>
    </source>
</evidence>
<evidence type="ECO:0000313" key="2">
    <source>
        <dbReference type="EMBL" id="MEL7695655.1"/>
    </source>
</evidence>
<feature type="transmembrane region" description="Helical" evidence="1">
    <location>
        <begin position="65"/>
        <end position="84"/>
    </location>
</feature>
<proteinExistence type="predicted"/>
<keyword evidence="7" id="KW-1185">Reference proteome</keyword>
<reference evidence="2 7" key="3">
    <citation type="submission" date="2024-04" db="EMBL/GenBank/DDBJ databases">
        <authorList>
            <person name="Suleimanova A.D."/>
            <person name="Pudova D.S."/>
            <person name="Shagimardanova E.I."/>
            <person name="Sharipova M.R."/>
        </authorList>
    </citation>
    <scope>NUCLEOTIDE SEQUENCE [LARGE SCALE GENOMIC DNA]</scope>
    <source>
        <strain evidence="2 7">3.1</strain>
    </source>
</reference>
<feature type="transmembrane region" description="Helical" evidence="1">
    <location>
        <begin position="90"/>
        <end position="110"/>
    </location>
</feature>
<dbReference type="InterPro" id="IPR020368">
    <property type="entry name" value="Uncharacterised_YbjM"/>
</dbReference>
<organism evidence="3 6">
    <name type="scientific">Pantoea brenneri</name>
    <dbReference type="NCBI Taxonomy" id="472694"/>
    <lineage>
        <taxon>Bacteria</taxon>
        <taxon>Pseudomonadati</taxon>
        <taxon>Pseudomonadota</taxon>
        <taxon>Gammaproteobacteria</taxon>
        <taxon>Enterobacterales</taxon>
        <taxon>Erwiniaceae</taxon>
        <taxon>Pantoea</taxon>
    </lineage>
</organism>
<gene>
    <name evidence="2" type="primary">ybjM</name>
    <name evidence="2" type="ORF">AABB92_08260</name>
    <name evidence="3" type="ORF">HU668_05090</name>
    <name evidence="4" type="ORF">PANT111_200131</name>
</gene>